<dbReference type="Pfam" id="PF01330">
    <property type="entry name" value="RuvA_N"/>
    <property type="match status" value="1"/>
</dbReference>
<keyword evidence="4 6" id="KW-0233">DNA recombination</keyword>
<proteinExistence type="inferred from homology"/>
<organism evidence="8">
    <name type="scientific">Candidatus Atribacter allofermentans</name>
    <dbReference type="NCBI Taxonomy" id="1852833"/>
    <lineage>
        <taxon>Bacteria</taxon>
        <taxon>Pseudomonadati</taxon>
        <taxon>Atribacterota</taxon>
        <taxon>Atribacteria</taxon>
        <taxon>Atribacterales</taxon>
        <taxon>Atribacteraceae</taxon>
        <taxon>Atribacter</taxon>
    </lineage>
</organism>
<dbReference type="SUPFAM" id="SSF47781">
    <property type="entry name" value="RuvA domain 2-like"/>
    <property type="match status" value="1"/>
</dbReference>
<reference evidence="8" key="1">
    <citation type="submission" date="2017-02" db="EMBL/GenBank/DDBJ databases">
        <title>Delving into the versatile metabolic prowess of the omnipresent phylum Bacteroidetes.</title>
        <authorList>
            <person name="Nobu M.K."/>
            <person name="Mei R."/>
            <person name="Narihiro T."/>
            <person name="Kuroda K."/>
            <person name="Liu W.-T."/>
        </authorList>
    </citation>
    <scope>NUCLEOTIDE SEQUENCE</scope>
    <source>
        <strain evidence="8">ADurb.Bin276</strain>
    </source>
</reference>
<comment type="caution">
    <text evidence="6">Lacks conserved residue(s) required for the propagation of feature annotation.</text>
</comment>
<keyword evidence="2 6" id="KW-0227">DNA damage</keyword>
<dbReference type="Proteomes" id="UP000485569">
    <property type="component" value="Unassembled WGS sequence"/>
</dbReference>
<protein>
    <recommendedName>
        <fullName evidence="6">Holliday junction branch migration complex subunit RuvA</fullName>
    </recommendedName>
</protein>
<keyword evidence="1 6" id="KW-0963">Cytoplasm</keyword>
<sequence>MLSSLKSIIPMFDSIRGTVAAIENDEWILETDWYGFRIKVTPFISSGKIEEQKKLFIRFYFREDGEFFYYGFEDPKERETFDLICGVKGIGHKTAFKILSRIHWKEFTDLIIAENVDYLSSRINLSSKTVKRLLLELKPRLDKVGFVTTDAPKVTKTWKEVKTALSGLGYTAGEVEGVLNILWQEDQALFDDTEILLKKALGKIGGLK</sequence>
<dbReference type="Gene3D" id="2.40.50.140">
    <property type="entry name" value="Nucleic acid-binding proteins"/>
    <property type="match status" value="1"/>
</dbReference>
<evidence type="ECO:0000256" key="2">
    <source>
        <dbReference type="ARBA" id="ARBA00022763"/>
    </source>
</evidence>
<evidence type="ECO:0000259" key="7">
    <source>
        <dbReference type="Pfam" id="PF01330"/>
    </source>
</evidence>
<dbReference type="CDD" id="cd14332">
    <property type="entry name" value="UBA_RuvA_C"/>
    <property type="match status" value="1"/>
</dbReference>
<dbReference type="GO" id="GO:0048476">
    <property type="term" value="C:Holliday junction resolvase complex"/>
    <property type="evidence" value="ECO:0007669"/>
    <property type="project" value="UniProtKB-UniRule"/>
</dbReference>
<accession>A0A1V5T3Q2</accession>
<dbReference type="InterPro" id="IPR013849">
    <property type="entry name" value="DNA_helicase_Holl-junc_RuvA_I"/>
</dbReference>
<evidence type="ECO:0000256" key="5">
    <source>
        <dbReference type="ARBA" id="ARBA00023204"/>
    </source>
</evidence>
<evidence type="ECO:0000256" key="6">
    <source>
        <dbReference type="HAMAP-Rule" id="MF_00031"/>
    </source>
</evidence>
<evidence type="ECO:0000256" key="3">
    <source>
        <dbReference type="ARBA" id="ARBA00023125"/>
    </source>
</evidence>
<dbReference type="GO" id="GO:0000400">
    <property type="term" value="F:four-way junction DNA binding"/>
    <property type="evidence" value="ECO:0007669"/>
    <property type="project" value="UniProtKB-UniRule"/>
</dbReference>
<dbReference type="Gene3D" id="1.10.150.20">
    <property type="entry name" value="5' to 3' exonuclease, C-terminal subdomain"/>
    <property type="match status" value="1"/>
</dbReference>
<dbReference type="GO" id="GO:0006310">
    <property type="term" value="P:DNA recombination"/>
    <property type="evidence" value="ECO:0007669"/>
    <property type="project" value="UniProtKB-UniRule"/>
</dbReference>
<comment type="subcellular location">
    <subcellularLocation>
        <location evidence="6">Cytoplasm</location>
    </subcellularLocation>
</comment>
<feature type="region of interest" description="Domain III" evidence="6">
    <location>
        <begin position="158"/>
        <end position="208"/>
    </location>
</feature>
<gene>
    <name evidence="6 8" type="primary">ruvA</name>
    <name evidence="8" type="ORF">BWY41_00171</name>
</gene>
<keyword evidence="3 6" id="KW-0238">DNA-binding</keyword>
<dbReference type="InterPro" id="IPR010994">
    <property type="entry name" value="RuvA_2-like"/>
</dbReference>
<dbReference type="GO" id="GO:0009378">
    <property type="term" value="F:four-way junction helicase activity"/>
    <property type="evidence" value="ECO:0007669"/>
    <property type="project" value="InterPro"/>
</dbReference>
<keyword evidence="5 6" id="KW-0234">DNA repair</keyword>
<keyword evidence="8" id="KW-0378">Hydrolase</keyword>
<dbReference type="GO" id="GO:0016787">
    <property type="term" value="F:hydrolase activity"/>
    <property type="evidence" value="ECO:0007669"/>
    <property type="project" value="UniProtKB-KW"/>
</dbReference>
<comment type="function">
    <text evidence="6">The RuvA-RuvB-RuvC complex processes Holliday junction (HJ) DNA during genetic recombination and DNA repair, while the RuvA-RuvB complex plays an important role in the rescue of blocked DNA replication forks via replication fork reversal (RFR). RuvA specifically binds to HJ cruciform DNA, conferring on it an open structure. The RuvB hexamer acts as an ATP-dependent pump, pulling dsDNA into and through the RuvAB complex. HJ branch migration allows RuvC to scan DNA until it finds its consensus sequence, where it cleaves and resolves the cruciform DNA.</text>
</comment>
<feature type="domain" description="DNA helicase Holliday junction RuvA type" evidence="7">
    <location>
        <begin position="11"/>
        <end position="65"/>
    </location>
</feature>
<keyword evidence="8" id="KW-0347">Helicase</keyword>
<dbReference type="GO" id="GO:0005524">
    <property type="term" value="F:ATP binding"/>
    <property type="evidence" value="ECO:0007669"/>
    <property type="project" value="InterPro"/>
</dbReference>
<dbReference type="GO" id="GO:0005737">
    <property type="term" value="C:cytoplasm"/>
    <property type="evidence" value="ECO:0007669"/>
    <property type="project" value="UniProtKB-SubCell"/>
</dbReference>
<dbReference type="AlphaFoldDB" id="A0A1V5T3Q2"/>
<comment type="caution">
    <text evidence="8">The sequence shown here is derived from an EMBL/GenBank/DDBJ whole genome shotgun (WGS) entry which is preliminary data.</text>
</comment>
<comment type="similarity">
    <text evidence="6">Belongs to the RuvA family.</text>
</comment>
<dbReference type="InterPro" id="IPR012340">
    <property type="entry name" value="NA-bd_OB-fold"/>
</dbReference>
<dbReference type="HAMAP" id="MF_00031">
    <property type="entry name" value="DNA_HJ_migration_RuvA"/>
    <property type="match status" value="1"/>
</dbReference>
<name>A0A1V5T3Q2_9BACT</name>
<dbReference type="GO" id="GO:0009379">
    <property type="term" value="C:Holliday junction helicase complex"/>
    <property type="evidence" value="ECO:0007669"/>
    <property type="project" value="InterPro"/>
</dbReference>
<dbReference type="NCBIfam" id="TIGR00084">
    <property type="entry name" value="ruvA"/>
    <property type="match status" value="1"/>
</dbReference>
<evidence type="ECO:0000256" key="4">
    <source>
        <dbReference type="ARBA" id="ARBA00023172"/>
    </source>
</evidence>
<comment type="domain">
    <text evidence="6">Has three domains with a flexible linker between the domains II and III and assumes an 'L' shape. Domain III is highly mobile and contacts RuvB.</text>
</comment>
<keyword evidence="8" id="KW-0067">ATP-binding</keyword>
<dbReference type="InterPro" id="IPR000085">
    <property type="entry name" value="RuvA"/>
</dbReference>
<dbReference type="InterPro" id="IPR011114">
    <property type="entry name" value="RuvA_C"/>
</dbReference>
<keyword evidence="8" id="KW-0547">Nucleotide-binding</keyword>
<evidence type="ECO:0000256" key="1">
    <source>
        <dbReference type="ARBA" id="ARBA00022490"/>
    </source>
</evidence>
<dbReference type="GO" id="GO:0006281">
    <property type="term" value="P:DNA repair"/>
    <property type="evidence" value="ECO:0007669"/>
    <property type="project" value="UniProtKB-UniRule"/>
</dbReference>
<comment type="subunit">
    <text evidence="6">Homotetramer. Forms an RuvA(8)-RuvB(12)-Holliday junction (HJ) complex. HJ DNA is sandwiched between 2 RuvA tetramers; dsDNA enters through RuvA and exits via RuvB. An RuvB hexamer assembles on each DNA strand where it exits the tetramer. Each RuvB hexamer is contacted by two RuvA subunits (via domain III) on 2 adjacent RuvB subunits; this complex drives branch migration. In the full resolvosome a probable DNA-RuvA(4)-RuvB(12)-RuvC(2) complex forms which resolves the HJ.</text>
</comment>
<dbReference type="Pfam" id="PF14520">
    <property type="entry name" value="HHH_5"/>
    <property type="match status" value="1"/>
</dbReference>
<evidence type="ECO:0000313" key="8">
    <source>
        <dbReference type="EMBL" id="OQA61385.1"/>
    </source>
</evidence>
<dbReference type="EMBL" id="MWBQ01000019">
    <property type="protein sequence ID" value="OQA61385.1"/>
    <property type="molecule type" value="Genomic_DNA"/>
</dbReference>